<feature type="transmembrane region" description="Helical" evidence="2">
    <location>
        <begin position="63"/>
        <end position="82"/>
    </location>
</feature>
<proteinExistence type="predicted"/>
<feature type="transmembrane region" description="Helical" evidence="2">
    <location>
        <begin position="6"/>
        <end position="26"/>
    </location>
</feature>
<reference evidence="3" key="1">
    <citation type="submission" date="2022-10" db="EMBL/GenBank/DDBJ databases">
        <title>Tapping the CABI collections for fungal endophytes: first genome assemblies for Collariella, Neodidymelliopsis, Ascochyta clinopodiicola, Didymella pomorum, Didymosphaeria variabile, Neocosmospora piperis and Neocucurbitaria cava.</title>
        <authorList>
            <person name="Hill R."/>
        </authorList>
    </citation>
    <scope>NUCLEOTIDE SEQUENCE</scope>
    <source>
        <strain evidence="3">IMI 360193</strain>
    </source>
</reference>
<protein>
    <submittedName>
        <fullName evidence="3">Uncharacterized protein</fullName>
    </submittedName>
</protein>
<gene>
    <name evidence="3" type="ORF">N0V87_006288</name>
</gene>
<organism evidence="3 4">
    <name type="scientific">Didymella glomerata</name>
    <dbReference type="NCBI Taxonomy" id="749621"/>
    <lineage>
        <taxon>Eukaryota</taxon>
        <taxon>Fungi</taxon>
        <taxon>Dikarya</taxon>
        <taxon>Ascomycota</taxon>
        <taxon>Pezizomycotina</taxon>
        <taxon>Dothideomycetes</taxon>
        <taxon>Pleosporomycetidae</taxon>
        <taxon>Pleosporales</taxon>
        <taxon>Pleosporineae</taxon>
        <taxon>Didymellaceae</taxon>
        <taxon>Didymella</taxon>
    </lineage>
</organism>
<evidence type="ECO:0000256" key="1">
    <source>
        <dbReference type="SAM" id="MobiDB-lite"/>
    </source>
</evidence>
<keyword evidence="2" id="KW-0472">Membrane</keyword>
<evidence type="ECO:0000256" key="2">
    <source>
        <dbReference type="SAM" id="Phobius"/>
    </source>
</evidence>
<keyword evidence="2" id="KW-0812">Transmembrane</keyword>
<keyword evidence="4" id="KW-1185">Reference proteome</keyword>
<dbReference type="OrthoDB" id="1077582at2759"/>
<name>A0A9W9C041_9PLEO</name>
<comment type="caution">
    <text evidence="3">The sequence shown here is derived from an EMBL/GenBank/DDBJ whole genome shotgun (WGS) entry which is preliminary data.</text>
</comment>
<keyword evidence="2" id="KW-1133">Transmembrane helix</keyword>
<dbReference type="Proteomes" id="UP001140562">
    <property type="component" value="Unassembled WGS sequence"/>
</dbReference>
<sequence>MALQLPLVFITLQPVLILATNILTLAVGPNHRFLQFAFSVPVLFILAAQSLYRDWDRGWGLHYGLNCFVVTSLVTWVDWILLNNPYKEDWVKLEQRKGAEALGKEKVESTESPTFPKDDRGVIKSKSSSKQISEKQSAPASFLKRLWWAARLATTNRYVGWSCESQEGVESGLASADEAAVREPGDLGREGLVALAAWVVLE</sequence>
<dbReference type="AlphaFoldDB" id="A0A9W9C041"/>
<evidence type="ECO:0000313" key="3">
    <source>
        <dbReference type="EMBL" id="KAJ4335247.1"/>
    </source>
</evidence>
<evidence type="ECO:0000313" key="4">
    <source>
        <dbReference type="Proteomes" id="UP001140562"/>
    </source>
</evidence>
<feature type="region of interest" description="Disordered" evidence="1">
    <location>
        <begin position="102"/>
        <end position="132"/>
    </location>
</feature>
<feature type="transmembrane region" description="Helical" evidence="2">
    <location>
        <begin position="33"/>
        <end position="51"/>
    </location>
</feature>
<dbReference type="EMBL" id="JAPEUV010000064">
    <property type="protein sequence ID" value="KAJ4335247.1"/>
    <property type="molecule type" value="Genomic_DNA"/>
</dbReference>
<accession>A0A9W9C041</accession>